<reference evidence="4 5" key="1">
    <citation type="submission" date="2016-11" db="EMBL/GenBank/DDBJ databases">
        <authorList>
            <person name="Jaros S."/>
            <person name="Januszkiewicz K."/>
            <person name="Wedrychowicz H."/>
        </authorList>
    </citation>
    <scope>NUCLEOTIDE SEQUENCE [LARGE SCALE GENOMIC DNA]</scope>
    <source>
        <strain evidence="4 5">DSM 14214</strain>
    </source>
</reference>
<dbReference type="OrthoDB" id="1698780at2"/>
<dbReference type="PANTHER" id="PTHR31157:SF1">
    <property type="entry name" value="SCP DOMAIN-CONTAINING PROTEIN"/>
    <property type="match status" value="1"/>
</dbReference>
<dbReference type="SUPFAM" id="SSF55797">
    <property type="entry name" value="PR-1-like"/>
    <property type="match status" value="1"/>
</dbReference>
<dbReference type="InterPro" id="IPR001119">
    <property type="entry name" value="SLH_dom"/>
</dbReference>
<dbReference type="Gene3D" id="3.40.33.10">
    <property type="entry name" value="CAP"/>
    <property type="match status" value="1"/>
</dbReference>
<feature type="domain" description="SLH" evidence="3">
    <location>
        <begin position="144"/>
        <end position="207"/>
    </location>
</feature>
<evidence type="ECO:0000259" key="3">
    <source>
        <dbReference type="PROSITE" id="PS51272"/>
    </source>
</evidence>
<dbReference type="InterPro" id="IPR014044">
    <property type="entry name" value="CAP_dom"/>
</dbReference>
<keyword evidence="2" id="KW-0732">Signal</keyword>
<evidence type="ECO:0000256" key="2">
    <source>
        <dbReference type="SAM" id="SignalP"/>
    </source>
</evidence>
<gene>
    <name evidence="4" type="ORF">SAMN02745138_02032</name>
</gene>
<dbReference type="AlphaFoldDB" id="A0A1M6TVW9"/>
<protein>
    <submittedName>
        <fullName evidence="4">Cysteine-rich secretory protein family protein</fullName>
    </submittedName>
</protein>
<dbReference type="PANTHER" id="PTHR31157">
    <property type="entry name" value="SCP DOMAIN-CONTAINING PROTEIN"/>
    <property type="match status" value="1"/>
</dbReference>
<evidence type="ECO:0000313" key="4">
    <source>
        <dbReference type="EMBL" id="SHK61185.1"/>
    </source>
</evidence>
<evidence type="ECO:0000256" key="1">
    <source>
        <dbReference type="ARBA" id="ARBA00022737"/>
    </source>
</evidence>
<feature type="chain" id="PRO_5012929262" evidence="2">
    <location>
        <begin position="24"/>
        <end position="480"/>
    </location>
</feature>
<feature type="signal peptide" evidence="2">
    <location>
        <begin position="1"/>
        <end position="23"/>
    </location>
</feature>
<dbReference type="Pfam" id="PF00188">
    <property type="entry name" value="CAP"/>
    <property type="match status" value="1"/>
</dbReference>
<proteinExistence type="predicted"/>
<dbReference type="PROSITE" id="PS51272">
    <property type="entry name" value="SLH"/>
    <property type="match status" value="2"/>
</dbReference>
<keyword evidence="1" id="KW-0677">Repeat</keyword>
<feature type="domain" description="SLH" evidence="3">
    <location>
        <begin position="78"/>
        <end position="141"/>
    </location>
</feature>
<name>A0A1M6TVW9_9FIRM</name>
<dbReference type="Proteomes" id="UP000183975">
    <property type="component" value="Unassembled WGS sequence"/>
</dbReference>
<dbReference type="CDD" id="cd05379">
    <property type="entry name" value="CAP_bacterial"/>
    <property type="match status" value="1"/>
</dbReference>
<accession>A0A1M6TVW9</accession>
<keyword evidence="5" id="KW-1185">Reference proteome</keyword>
<dbReference type="Pfam" id="PF14504">
    <property type="entry name" value="CAP_assoc_N"/>
    <property type="match status" value="1"/>
</dbReference>
<organism evidence="4 5">
    <name type="scientific">Anaerotignum lactatifermentans DSM 14214</name>
    <dbReference type="NCBI Taxonomy" id="1121323"/>
    <lineage>
        <taxon>Bacteria</taxon>
        <taxon>Bacillati</taxon>
        <taxon>Bacillota</taxon>
        <taxon>Clostridia</taxon>
        <taxon>Lachnospirales</taxon>
        <taxon>Anaerotignaceae</taxon>
        <taxon>Anaerotignum</taxon>
    </lineage>
</organism>
<dbReference type="InterPro" id="IPR035940">
    <property type="entry name" value="CAP_sf"/>
</dbReference>
<dbReference type="InterPro" id="IPR029410">
    <property type="entry name" value="CAP_assoc"/>
</dbReference>
<dbReference type="Pfam" id="PF00395">
    <property type="entry name" value="SLH"/>
    <property type="match status" value="2"/>
</dbReference>
<dbReference type="RefSeq" id="WP_072851432.1">
    <property type="nucleotide sequence ID" value="NZ_FRAH01000035.1"/>
</dbReference>
<evidence type="ECO:0000313" key="5">
    <source>
        <dbReference type="Proteomes" id="UP000183975"/>
    </source>
</evidence>
<dbReference type="EMBL" id="FRAH01000035">
    <property type="protein sequence ID" value="SHK61185.1"/>
    <property type="molecule type" value="Genomic_DNA"/>
</dbReference>
<sequence>MKRLVGVAVTALLSVSVCFTAFGAVSTNASPWAVPHMEQAYSLQLITAPLLQQAQDTMTRVEFSEIAVAFYEKVTGTTAPMPKENPFSDCDEPAALKAYGLGIIAGVEPGTFAPENPLTREQMAIMLVRTLEKVGVDMSLYAKKNPFTDTKNISATTVSYIDKAYGAGLISGYQNGTFAPKNTLKVQEAVTAFLSAYTFYEGVQSGTSVPKGDALMAKTVAINGKELTLGQTIEEVQATFGAPTRIDETVYGLDRYIYAGDGYFWVTFENDAAVEFFTPSSKFQYQGIQGGTVLNDASHVDSISNVDHCAVLNGEYASARIPLDYENQICGLLLQTKEFVSKDALTGSLSGAQKTDIEKELLEIINIQRQEAGLAALTENEGLDQTASAHSTEMVKEKYFDYKSKDGKTPFQRMMENNVQFHTASEVIATTRGDVVQLYTELLRTAAKHNSIMDSTMTQAGIGVANDGKVLYLTIDLCNG</sequence>